<reference evidence="3" key="1">
    <citation type="journal article" date="2021" name="PeerJ">
        <title>Extensive microbial diversity within the chicken gut microbiome revealed by metagenomics and culture.</title>
        <authorList>
            <person name="Gilroy R."/>
            <person name="Ravi A."/>
            <person name="Getino M."/>
            <person name="Pursley I."/>
            <person name="Horton D.L."/>
            <person name="Alikhan N.F."/>
            <person name="Baker D."/>
            <person name="Gharbi K."/>
            <person name="Hall N."/>
            <person name="Watson M."/>
            <person name="Adriaenssens E.M."/>
            <person name="Foster-Nyarko E."/>
            <person name="Jarju S."/>
            <person name="Secka A."/>
            <person name="Antonio M."/>
            <person name="Oren A."/>
            <person name="Chaudhuri R.R."/>
            <person name="La Ragione R."/>
            <person name="Hildebrand F."/>
            <person name="Pallen M.J."/>
        </authorList>
    </citation>
    <scope>NUCLEOTIDE SEQUENCE</scope>
    <source>
        <strain evidence="3">ChiSxjej3B15-24422</strain>
    </source>
</reference>
<evidence type="ECO:0000259" key="2">
    <source>
        <dbReference type="Pfam" id="PF03008"/>
    </source>
</evidence>
<dbReference type="Pfam" id="PF01637">
    <property type="entry name" value="ATPase_2"/>
    <property type="match status" value="1"/>
</dbReference>
<dbReference type="AlphaFoldDB" id="A0A9D2C7I5"/>
<dbReference type="InterPro" id="IPR011579">
    <property type="entry name" value="ATPase_dom"/>
</dbReference>
<reference evidence="3" key="2">
    <citation type="submission" date="2021-04" db="EMBL/GenBank/DDBJ databases">
        <authorList>
            <person name="Gilroy R."/>
        </authorList>
    </citation>
    <scope>NUCLEOTIDE SEQUENCE</scope>
    <source>
        <strain evidence="3">ChiSxjej3B15-24422</strain>
    </source>
</reference>
<dbReference type="InterPro" id="IPR027417">
    <property type="entry name" value="P-loop_NTPase"/>
</dbReference>
<comment type="caution">
    <text evidence="3">The sequence shown here is derived from an EMBL/GenBank/DDBJ whole genome shotgun (WGS) entry which is preliminary data.</text>
</comment>
<dbReference type="SUPFAM" id="SSF52540">
    <property type="entry name" value="P-loop containing nucleoside triphosphate hydrolases"/>
    <property type="match status" value="1"/>
</dbReference>
<dbReference type="PANTHER" id="PTHR34704:SF1">
    <property type="entry name" value="ATPASE"/>
    <property type="match status" value="1"/>
</dbReference>
<keyword evidence="3" id="KW-0067">ATP-binding</keyword>
<evidence type="ECO:0000313" key="4">
    <source>
        <dbReference type="Proteomes" id="UP000824007"/>
    </source>
</evidence>
<dbReference type="PANTHER" id="PTHR34704">
    <property type="entry name" value="ATPASE"/>
    <property type="match status" value="1"/>
</dbReference>
<dbReference type="Gene3D" id="3.40.50.300">
    <property type="entry name" value="P-loop containing nucleotide triphosphate hydrolases"/>
    <property type="match status" value="1"/>
</dbReference>
<dbReference type="Proteomes" id="UP000824007">
    <property type="component" value="Unassembled WGS sequence"/>
</dbReference>
<proteinExistence type="predicted"/>
<feature type="domain" description="ATPase" evidence="1">
    <location>
        <begin position="4"/>
        <end position="207"/>
    </location>
</feature>
<organism evidence="3 4">
    <name type="scientific">Candidatus Eisenbergiella pullistercoris</name>
    <dbReference type="NCBI Taxonomy" id="2838555"/>
    <lineage>
        <taxon>Bacteria</taxon>
        <taxon>Bacillati</taxon>
        <taxon>Bacillota</taxon>
        <taxon>Clostridia</taxon>
        <taxon>Lachnospirales</taxon>
        <taxon>Lachnospiraceae</taxon>
        <taxon>Eisenbergiella</taxon>
    </lineage>
</organism>
<name>A0A9D2C7I5_9FIRM</name>
<dbReference type="GO" id="GO:0005524">
    <property type="term" value="F:ATP binding"/>
    <property type="evidence" value="ECO:0007669"/>
    <property type="project" value="UniProtKB-KW"/>
</dbReference>
<gene>
    <name evidence="3" type="ORF">H9831_10360</name>
</gene>
<dbReference type="Pfam" id="PF03008">
    <property type="entry name" value="DUF234"/>
    <property type="match status" value="1"/>
</dbReference>
<feature type="domain" description="DUF234" evidence="2">
    <location>
        <begin position="313"/>
        <end position="411"/>
    </location>
</feature>
<dbReference type="EMBL" id="DXDD01000129">
    <property type="protein sequence ID" value="HIY61060.1"/>
    <property type="molecule type" value="Genomic_DNA"/>
</dbReference>
<evidence type="ECO:0000259" key="1">
    <source>
        <dbReference type="Pfam" id="PF01637"/>
    </source>
</evidence>
<dbReference type="InterPro" id="IPR004256">
    <property type="entry name" value="DUF234"/>
</dbReference>
<keyword evidence="3" id="KW-0547">Nucleotide-binding</keyword>
<evidence type="ECO:0000313" key="3">
    <source>
        <dbReference type="EMBL" id="HIY61060.1"/>
    </source>
</evidence>
<accession>A0A9D2C7I5</accession>
<sequence>MSMFIGREQELKKLNRMYQSGKLEVAVIYGRRRVGKTTLINEFCKDKKTIFFAAQESSAEQNLETLSRAISETESGESAAFATYRSFTDAFLKIAELAKTQRLIWVIDEYPYLAQAERGISSLLQNFLDHRFRQTGLFLILCGSSMSFMEKQVLGYQSPLYGRRTAQFKILPFDYLDTGKWFPEYSCSDRALIYGITGGIPMYLEQFSPELTIRENLLENLFDRNAVLFEEPSNLLKQELREPAAYNAVITAVASGKTKLSEIATTVGVETGLCAKYMTNLIALGIIKRETPITEPNSKRPVYLVEDQFFRFWYTFVPGNISAIQSGRMERSYSSMVESRLPNYMGLTFEKMCRDYILYYDEKLPFPIGAVGQWWGGNPKTRRQAQIDVVVTSAEGDSAIIGSCKFRETPTEEEELRLMEEYADAMGHFANRYYYLFAKSGFSAGLESLAEKGQVRLLTLAELYEADSQEEKEKNPV</sequence>
<protein>
    <submittedName>
        <fullName evidence="3">ATP-binding protein</fullName>
    </submittedName>
</protein>